<dbReference type="EC" id="2.7.4.9" evidence="3"/>
<dbReference type="GO" id="GO:0005634">
    <property type="term" value="C:nucleus"/>
    <property type="evidence" value="ECO:0007669"/>
    <property type="project" value="TreeGrafter"/>
</dbReference>
<dbReference type="CDD" id="cd01672">
    <property type="entry name" value="TMPK"/>
    <property type="match status" value="1"/>
</dbReference>
<comment type="caution">
    <text evidence="10">The sequence shown here is derived from an EMBL/GenBank/DDBJ whole genome shotgun (WGS) entry which is preliminary data.</text>
</comment>
<keyword evidence="11" id="KW-1185">Reference proteome</keyword>
<evidence type="ECO:0000256" key="3">
    <source>
        <dbReference type="ARBA" id="ARBA00012980"/>
    </source>
</evidence>
<dbReference type="PANTHER" id="PTHR10344:SF1">
    <property type="entry name" value="THYMIDYLATE KINASE"/>
    <property type="match status" value="1"/>
</dbReference>
<evidence type="ECO:0000256" key="6">
    <source>
        <dbReference type="ARBA" id="ARBA00022741"/>
    </source>
</evidence>
<dbReference type="GO" id="GO:0005524">
    <property type="term" value="F:ATP binding"/>
    <property type="evidence" value="ECO:0007669"/>
    <property type="project" value="UniProtKB-KW"/>
</dbReference>
<dbReference type="PANTHER" id="PTHR10344">
    <property type="entry name" value="THYMIDYLATE KINASE"/>
    <property type="match status" value="1"/>
</dbReference>
<keyword evidence="5" id="KW-0545">Nucleotide biosynthesis</keyword>
<protein>
    <recommendedName>
        <fullName evidence="3">dTMP kinase</fullName>
        <ecNumber evidence="3">2.7.4.9</ecNumber>
    </recommendedName>
</protein>
<evidence type="ECO:0000256" key="4">
    <source>
        <dbReference type="ARBA" id="ARBA00022679"/>
    </source>
</evidence>
<dbReference type="GO" id="GO:0006227">
    <property type="term" value="P:dUDP biosynthetic process"/>
    <property type="evidence" value="ECO:0007669"/>
    <property type="project" value="TreeGrafter"/>
</dbReference>
<dbReference type="AlphaFoldDB" id="A0A427Y5I0"/>
<dbReference type="Proteomes" id="UP000279236">
    <property type="component" value="Unassembled WGS sequence"/>
</dbReference>
<dbReference type="InterPro" id="IPR039430">
    <property type="entry name" value="Thymidylate_kin-like_dom"/>
</dbReference>
<evidence type="ECO:0000256" key="7">
    <source>
        <dbReference type="ARBA" id="ARBA00022777"/>
    </source>
</evidence>
<dbReference type="GO" id="GO:0004798">
    <property type="term" value="F:dTMP kinase activity"/>
    <property type="evidence" value="ECO:0007669"/>
    <property type="project" value="UniProtKB-EC"/>
</dbReference>
<keyword evidence="4" id="KW-0808">Transferase</keyword>
<dbReference type="GeneID" id="39589131"/>
<keyword evidence="8" id="KW-0067">ATP-binding</keyword>
<dbReference type="Gene3D" id="3.40.50.300">
    <property type="entry name" value="P-loop containing nucleotide triphosphate hydrolases"/>
    <property type="match status" value="1"/>
</dbReference>
<evidence type="ECO:0000256" key="2">
    <source>
        <dbReference type="ARBA" id="ARBA00009776"/>
    </source>
</evidence>
<evidence type="ECO:0000313" key="11">
    <source>
        <dbReference type="Proteomes" id="UP000279236"/>
    </source>
</evidence>
<feature type="domain" description="Thymidylate kinase-like" evidence="9">
    <location>
        <begin position="9"/>
        <end position="108"/>
    </location>
</feature>
<dbReference type="InterPro" id="IPR018095">
    <property type="entry name" value="Thymidylate_kin_CS"/>
</dbReference>
<dbReference type="Pfam" id="PF02223">
    <property type="entry name" value="Thymidylate_kin"/>
    <property type="match status" value="2"/>
</dbReference>
<gene>
    <name evidence="10" type="primary">CDC8</name>
    <name evidence="10" type="ORF">EHS24_004588</name>
</gene>
<dbReference type="RefSeq" id="XP_028479126.1">
    <property type="nucleotide sequence ID" value="XM_028620154.1"/>
</dbReference>
<reference evidence="10 11" key="1">
    <citation type="submission" date="2018-11" db="EMBL/GenBank/DDBJ databases">
        <title>Genome sequence of Apiotrichum porosum DSM 27194.</title>
        <authorList>
            <person name="Aliyu H."/>
            <person name="Gorte O."/>
            <person name="Ochsenreither K."/>
        </authorList>
    </citation>
    <scope>NUCLEOTIDE SEQUENCE [LARGE SCALE GENOMIC DNA]</scope>
    <source>
        <strain evidence="10 11">DSM 27194</strain>
    </source>
</reference>
<evidence type="ECO:0000256" key="1">
    <source>
        <dbReference type="ARBA" id="ARBA00004992"/>
    </source>
</evidence>
<dbReference type="STRING" id="105984.A0A427Y5I0"/>
<dbReference type="GO" id="GO:0006233">
    <property type="term" value="P:dTDP biosynthetic process"/>
    <property type="evidence" value="ECO:0007669"/>
    <property type="project" value="InterPro"/>
</dbReference>
<dbReference type="InterPro" id="IPR018094">
    <property type="entry name" value="Thymidylate_kinase"/>
</dbReference>
<dbReference type="OrthoDB" id="425602at2759"/>
<dbReference type="GO" id="GO:0006235">
    <property type="term" value="P:dTTP biosynthetic process"/>
    <property type="evidence" value="ECO:0007669"/>
    <property type="project" value="TreeGrafter"/>
</dbReference>
<proteinExistence type="inferred from homology"/>
<dbReference type="GO" id="GO:0004550">
    <property type="term" value="F:nucleoside diphosphate kinase activity"/>
    <property type="evidence" value="ECO:0007669"/>
    <property type="project" value="TreeGrafter"/>
</dbReference>
<dbReference type="EMBL" id="RSCE01000002">
    <property type="protein sequence ID" value="RSH86341.1"/>
    <property type="molecule type" value="Genomic_DNA"/>
</dbReference>
<sequence>MPRGALIVLEGLDRSGKSTQVDRLVAHLQASGRDARVHKFPDRTTSIGQMINSYLQSKSELDDHAIHLLFAANRWECAAQIEKDLAAGTTVVCDRYAFSGIAFTAAKVRRDTRNWGLAALQLSKANDCAAGLRVSRASSELAVNWWYSLARLTPILPPLLSTHATTDTSQGIDFTYCLTPDTGLPLPDTTLFLTLSPEVASKRGAYGEERYETLDTQTRVREQFALVGREMAARHPGRWEEVSAEGTMDAVEAKVWTRVQAVVKRVEAGGEGSELGRLWV</sequence>
<dbReference type="SUPFAM" id="SSF52540">
    <property type="entry name" value="P-loop containing nucleoside triphosphate hydrolases"/>
    <property type="match status" value="1"/>
</dbReference>
<accession>A0A427Y5I0</accession>
<evidence type="ECO:0000259" key="9">
    <source>
        <dbReference type="Pfam" id="PF02223"/>
    </source>
</evidence>
<dbReference type="HAMAP" id="MF_00165">
    <property type="entry name" value="Thymidylate_kinase"/>
    <property type="match status" value="1"/>
</dbReference>
<evidence type="ECO:0000313" key="10">
    <source>
        <dbReference type="EMBL" id="RSH86341.1"/>
    </source>
</evidence>
<name>A0A427Y5I0_9TREE</name>
<keyword evidence="7 10" id="KW-0418">Kinase</keyword>
<organism evidence="10 11">
    <name type="scientific">Apiotrichum porosum</name>
    <dbReference type="NCBI Taxonomy" id="105984"/>
    <lineage>
        <taxon>Eukaryota</taxon>
        <taxon>Fungi</taxon>
        <taxon>Dikarya</taxon>
        <taxon>Basidiomycota</taxon>
        <taxon>Agaricomycotina</taxon>
        <taxon>Tremellomycetes</taxon>
        <taxon>Trichosporonales</taxon>
        <taxon>Trichosporonaceae</taxon>
        <taxon>Apiotrichum</taxon>
    </lineage>
</organism>
<keyword evidence="6" id="KW-0547">Nucleotide-binding</keyword>
<dbReference type="PROSITE" id="PS01331">
    <property type="entry name" value="THYMIDYLATE_KINASE"/>
    <property type="match status" value="1"/>
</dbReference>
<comment type="similarity">
    <text evidence="2">Belongs to the thymidylate kinase family.</text>
</comment>
<feature type="domain" description="Thymidylate kinase-like" evidence="9">
    <location>
        <begin position="170"/>
        <end position="254"/>
    </location>
</feature>
<evidence type="ECO:0000256" key="5">
    <source>
        <dbReference type="ARBA" id="ARBA00022727"/>
    </source>
</evidence>
<dbReference type="GO" id="GO:0005829">
    <property type="term" value="C:cytosol"/>
    <property type="evidence" value="ECO:0007669"/>
    <property type="project" value="TreeGrafter"/>
</dbReference>
<dbReference type="InterPro" id="IPR027417">
    <property type="entry name" value="P-loop_NTPase"/>
</dbReference>
<evidence type="ECO:0000256" key="8">
    <source>
        <dbReference type="ARBA" id="ARBA00022840"/>
    </source>
</evidence>
<comment type="pathway">
    <text evidence="1">Pyrimidine metabolism; dTTP biosynthesis.</text>
</comment>
<dbReference type="NCBIfam" id="TIGR00041">
    <property type="entry name" value="DTMP_kinase"/>
    <property type="match status" value="1"/>
</dbReference>